<protein>
    <submittedName>
        <fullName evidence="2 4">Uncharacterized protein</fullName>
    </submittedName>
</protein>
<dbReference type="OrthoDB" id="5825649at2759"/>
<evidence type="ECO:0000313" key="2">
    <source>
        <dbReference type="EMBL" id="VDN01236.1"/>
    </source>
</evidence>
<dbReference type="WBParaSite" id="TCLT_0000417701-mRNA-1">
    <property type="protein sequence ID" value="TCLT_0000417701-mRNA-1"/>
    <property type="gene ID" value="TCLT_0000417701"/>
</dbReference>
<keyword evidence="1" id="KW-0812">Transmembrane</keyword>
<keyword evidence="1" id="KW-1133">Transmembrane helix</keyword>
<keyword evidence="1" id="KW-0472">Membrane</keyword>
<dbReference type="STRING" id="103827.A0A0N5CV53"/>
<feature type="transmembrane region" description="Helical" evidence="1">
    <location>
        <begin position="116"/>
        <end position="134"/>
    </location>
</feature>
<sequence>MVNYLERARALAECSSPQSDNVSPLQTTRPDKLSKVLHLVADRQLRSSFRYQRVEDSVHQNNHYLKSNNNFINSTPQSLQHRCCCGLMHAVTGTMIFLSIYVALSVITFVAVNSAILWSVVPFVITVLSIYALCSEKHKYLYPFLIISSVHIIVCIVVVLIIIAFTAASYGTFRQIVGHYAKIRLSDTFIVVFVITSVVLFLILSIMHLWQVIVVYSCMIFFEEKRYLEREQCQPMIAKSNCVHRLEDGQPYKYRDVLAANHKCYKSCASV</sequence>
<proteinExistence type="predicted"/>
<name>A0A0N5CV53_THECL</name>
<feature type="transmembrane region" description="Helical" evidence="1">
    <location>
        <begin position="141"/>
        <end position="169"/>
    </location>
</feature>
<dbReference type="AlphaFoldDB" id="A0A0N5CV53"/>
<organism evidence="4">
    <name type="scientific">Thelazia callipaeda</name>
    <name type="common">Oriental eyeworm</name>
    <name type="synonym">Parasitic nematode</name>
    <dbReference type="NCBI Taxonomy" id="103827"/>
    <lineage>
        <taxon>Eukaryota</taxon>
        <taxon>Metazoa</taxon>
        <taxon>Ecdysozoa</taxon>
        <taxon>Nematoda</taxon>
        <taxon>Chromadorea</taxon>
        <taxon>Rhabditida</taxon>
        <taxon>Spirurina</taxon>
        <taxon>Spiruromorpha</taxon>
        <taxon>Thelazioidea</taxon>
        <taxon>Thelaziidae</taxon>
        <taxon>Thelazia</taxon>
    </lineage>
</organism>
<feature type="transmembrane region" description="Helical" evidence="1">
    <location>
        <begin position="87"/>
        <end position="110"/>
    </location>
</feature>
<accession>A0A0N5CV53</accession>
<dbReference type="EMBL" id="UYYF01004278">
    <property type="protein sequence ID" value="VDN01236.1"/>
    <property type="molecule type" value="Genomic_DNA"/>
</dbReference>
<feature type="transmembrane region" description="Helical" evidence="1">
    <location>
        <begin position="189"/>
        <end position="222"/>
    </location>
</feature>
<dbReference type="Proteomes" id="UP000276776">
    <property type="component" value="Unassembled WGS sequence"/>
</dbReference>
<reference evidence="4" key="1">
    <citation type="submission" date="2017-02" db="UniProtKB">
        <authorList>
            <consortium name="WormBaseParasite"/>
        </authorList>
    </citation>
    <scope>IDENTIFICATION</scope>
</reference>
<evidence type="ECO:0000313" key="3">
    <source>
        <dbReference type="Proteomes" id="UP000276776"/>
    </source>
</evidence>
<evidence type="ECO:0000256" key="1">
    <source>
        <dbReference type="SAM" id="Phobius"/>
    </source>
</evidence>
<evidence type="ECO:0000313" key="4">
    <source>
        <dbReference type="WBParaSite" id="TCLT_0000417701-mRNA-1"/>
    </source>
</evidence>
<reference evidence="2 3" key="2">
    <citation type="submission" date="2018-11" db="EMBL/GenBank/DDBJ databases">
        <authorList>
            <consortium name="Pathogen Informatics"/>
        </authorList>
    </citation>
    <scope>NUCLEOTIDE SEQUENCE [LARGE SCALE GENOMIC DNA]</scope>
</reference>
<dbReference type="OMA" id="LSIMHLW"/>
<keyword evidence="3" id="KW-1185">Reference proteome</keyword>
<gene>
    <name evidence="2" type="ORF">TCLT_LOCUS4166</name>
</gene>